<dbReference type="Proteomes" id="UP000295292">
    <property type="component" value="Unassembled WGS sequence"/>
</dbReference>
<protein>
    <submittedName>
        <fullName evidence="2">Uncharacterized protein</fullName>
    </submittedName>
</protein>
<name>A0A4R6W8C9_9SPHI</name>
<evidence type="ECO:0000313" key="3">
    <source>
        <dbReference type="Proteomes" id="UP000295292"/>
    </source>
</evidence>
<dbReference type="AlphaFoldDB" id="A0A4R6W8C9"/>
<feature type="region of interest" description="Disordered" evidence="1">
    <location>
        <begin position="297"/>
        <end position="365"/>
    </location>
</feature>
<comment type="caution">
    <text evidence="2">The sequence shown here is derived from an EMBL/GenBank/DDBJ whole genome shotgun (WGS) entry which is preliminary data.</text>
</comment>
<evidence type="ECO:0000313" key="2">
    <source>
        <dbReference type="EMBL" id="TDQ73801.1"/>
    </source>
</evidence>
<proteinExistence type="predicted"/>
<organism evidence="2 3">
    <name type="scientific">Sphingobacterium yanglingense</name>
    <dbReference type="NCBI Taxonomy" id="1437280"/>
    <lineage>
        <taxon>Bacteria</taxon>
        <taxon>Pseudomonadati</taxon>
        <taxon>Bacteroidota</taxon>
        <taxon>Sphingobacteriia</taxon>
        <taxon>Sphingobacteriales</taxon>
        <taxon>Sphingobacteriaceae</taxon>
        <taxon>Sphingobacterium</taxon>
    </lineage>
</organism>
<evidence type="ECO:0000256" key="1">
    <source>
        <dbReference type="SAM" id="MobiDB-lite"/>
    </source>
</evidence>
<keyword evidence="3" id="KW-1185">Reference proteome</keyword>
<gene>
    <name evidence="2" type="ORF">CLV99_4238</name>
</gene>
<dbReference type="RefSeq" id="WP_133586383.1">
    <property type="nucleotide sequence ID" value="NZ_SNYV01000018.1"/>
</dbReference>
<accession>A0A4R6W8C9</accession>
<feature type="compositionally biased region" description="Polar residues" evidence="1">
    <location>
        <begin position="304"/>
        <end position="318"/>
    </location>
</feature>
<reference evidence="2 3" key="1">
    <citation type="submission" date="2019-03" db="EMBL/GenBank/DDBJ databases">
        <title>Genomic Encyclopedia of Archaeal and Bacterial Type Strains, Phase II (KMG-II): from individual species to whole genera.</title>
        <authorList>
            <person name="Goeker M."/>
        </authorList>
    </citation>
    <scope>NUCLEOTIDE SEQUENCE [LARGE SCALE GENOMIC DNA]</scope>
    <source>
        <strain evidence="2 3">DSM 28353</strain>
    </source>
</reference>
<dbReference type="OrthoDB" id="6372253at2"/>
<dbReference type="EMBL" id="SNYV01000018">
    <property type="protein sequence ID" value="TDQ73801.1"/>
    <property type="molecule type" value="Genomic_DNA"/>
</dbReference>
<feature type="compositionally biased region" description="Basic and acidic residues" evidence="1">
    <location>
        <begin position="319"/>
        <end position="342"/>
    </location>
</feature>
<feature type="region of interest" description="Disordered" evidence="1">
    <location>
        <begin position="238"/>
        <end position="282"/>
    </location>
</feature>
<feature type="compositionally biased region" description="Polar residues" evidence="1">
    <location>
        <begin position="241"/>
        <end position="282"/>
    </location>
</feature>
<sequence>METKERAENIQSLATKMYYSGFSEITVDQLQKQFDEAVKNKKDSFQVVLDKKSNGDSVRAVLNFDFSQNSGKYYFNNFDLLLKKYGKEETLQQKFYVGYGSNYTLKEGYNLLDGRSVYKHLITTDKIDREKKNEFKGWVKLDFNDANESGNFKIQRINNFDIAKNIEEYALKGIENDKYKQNLINSLKKGNQASVTIETSAGERKIVIEAQPSYNSIKLYDENLKPILLSMKRKIDKTVQGKDNNNSQSQAGENQSPKVEENNVVNSKDQNHGNSPDQNQTTDTLKKVEQNQAEDNLLPKLEQENNVVNNKDQNQSTDTSKKVEQNQAEENKNNEVIKKSQDNKQTGQKKSTGDKRQTNKRSVRV</sequence>